<dbReference type="Proteomes" id="UP000288805">
    <property type="component" value="Unassembled WGS sequence"/>
</dbReference>
<protein>
    <submittedName>
        <fullName evidence="2">Putative ribonuclease H protein</fullName>
    </submittedName>
</protein>
<dbReference type="CDD" id="cd01650">
    <property type="entry name" value="RT_nLTR_like"/>
    <property type="match status" value="1"/>
</dbReference>
<dbReference type="Pfam" id="PF00078">
    <property type="entry name" value="RVT_1"/>
    <property type="match status" value="1"/>
</dbReference>
<dbReference type="SUPFAM" id="SSF56672">
    <property type="entry name" value="DNA/RNA polymerases"/>
    <property type="match status" value="1"/>
</dbReference>
<gene>
    <name evidence="2" type="primary">VvCHDp000001_534</name>
    <name evidence="2" type="ORF">CK203_021391</name>
</gene>
<reference evidence="2 3" key="1">
    <citation type="journal article" date="2018" name="PLoS Genet.">
        <title>Population sequencing reveals clonal diversity and ancestral inbreeding in the grapevine cultivar Chardonnay.</title>
        <authorList>
            <person name="Roach M.J."/>
            <person name="Johnson D.L."/>
            <person name="Bohlmann J."/>
            <person name="van Vuuren H.J."/>
            <person name="Jones S.J."/>
            <person name="Pretorius I.S."/>
            <person name="Schmidt S.A."/>
            <person name="Borneman A.R."/>
        </authorList>
    </citation>
    <scope>NUCLEOTIDE SEQUENCE [LARGE SCALE GENOMIC DNA]</scope>
    <source>
        <strain evidence="3">cv. Chardonnay</strain>
        <tissue evidence="2">Leaf</tissue>
    </source>
</reference>
<proteinExistence type="predicted"/>
<evidence type="ECO:0000259" key="1">
    <source>
        <dbReference type="PROSITE" id="PS50878"/>
    </source>
</evidence>
<dbReference type="Gene3D" id="3.60.10.10">
    <property type="entry name" value="Endonuclease/exonuclease/phosphatase"/>
    <property type="match status" value="1"/>
</dbReference>
<feature type="domain" description="Reverse transcriptase" evidence="1">
    <location>
        <begin position="469"/>
        <end position="727"/>
    </location>
</feature>
<organism evidence="2 3">
    <name type="scientific">Vitis vinifera</name>
    <name type="common">Grape</name>
    <dbReference type="NCBI Taxonomy" id="29760"/>
    <lineage>
        <taxon>Eukaryota</taxon>
        <taxon>Viridiplantae</taxon>
        <taxon>Streptophyta</taxon>
        <taxon>Embryophyta</taxon>
        <taxon>Tracheophyta</taxon>
        <taxon>Spermatophyta</taxon>
        <taxon>Magnoliopsida</taxon>
        <taxon>eudicotyledons</taxon>
        <taxon>Gunneridae</taxon>
        <taxon>Pentapetalae</taxon>
        <taxon>rosids</taxon>
        <taxon>Vitales</taxon>
        <taxon>Vitaceae</taxon>
        <taxon>Viteae</taxon>
        <taxon>Vitis</taxon>
    </lineage>
</organism>
<evidence type="ECO:0000313" key="3">
    <source>
        <dbReference type="Proteomes" id="UP000288805"/>
    </source>
</evidence>
<dbReference type="EMBL" id="QGNW01000086">
    <property type="protein sequence ID" value="RVW99650.1"/>
    <property type="molecule type" value="Genomic_DNA"/>
</dbReference>
<evidence type="ECO:0000313" key="2">
    <source>
        <dbReference type="EMBL" id="RVW99650.1"/>
    </source>
</evidence>
<dbReference type="InterPro" id="IPR000477">
    <property type="entry name" value="RT_dom"/>
</dbReference>
<name>A0A438ISG7_VITVI</name>
<dbReference type="PANTHER" id="PTHR33116">
    <property type="entry name" value="REVERSE TRANSCRIPTASE ZINC-BINDING DOMAIN-CONTAINING PROTEIN-RELATED-RELATED"/>
    <property type="match status" value="1"/>
</dbReference>
<dbReference type="GO" id="GO:0003824">
    <property type="term" value="F:catalytic activity"/>
    <property type="evidence" value="ECO:0007669"/>
    <property type="project" value="InterPro"/>
</dbReference>
<dbReference type="InterPro" id="IPR005135">
    <property type="entry name" value="Endo/exonuclease/phosphatase"/>
</dbReference>
<dbReference type="PANTHER" id="PTHR33116:SF78">
    <property type="entry name" value="OS12G0587133 PROTEIN"/>
    <property type="match status" value="1"/>
</dbReference>
<dbReference type="Pfam" id="PF03372">
    <property type="entry name" value="Exo_endo_phos"/>
    <property type="match status" value="1"/>
</dbReference>
<comment type="caution">
    <text evidence="2">The sequence shown here is derived from an EMBL/GenBank/DDBJ whole genome shotgun (WGS) entry which is preliminary data.</text>
</comment>
<sequence>MEKIRLQEYLTAQQALEYICLDTHEHRIMLIKRYITMPAMFMRDSWITNSALYAGKTLSERRWKAAFSPEGHLEMSRMLSRIQRGGGEQLEARSGEGFLGKIVLWLKDFWAELGAVRGLWSDPWCVAGDFNVVRFPVESSRGGRLSASMRRFSEIMEDLELRDLPLQGGSFTWKGGLNNQSHSRLDRFLISNEWEDHFSGSVQYVLPKPTSDHFPILLDGGGVRSGPMPFRFENMWLKEEGFKEKMQGWWVGLNFSGSASYVLVSKLKALKSLLRDWNKLEFGKVEVNKALALSQVDFWDKMELSRTLSVQEVDARRGAKEDFKKWALMEEISWRQKSREIWLREGDRNTKFFHKMANSHRRGNMLARVKINGVWLTKENEVKEGVVNEFKAMLSSAGGWRPSVRGLSFERLEAVDAASLEEPFSEQEVMEALKGFCGDKAPGPDGFSMAFWQSSWEFVKEEVLGFFREFHNHGRFVKSLNATFIVLIPKKGGAEELRDFKPISLVVSKAQNAFVQGRQILNAVLVANEVLDSVLKNKEEAMMCKLDIEKAYDHVEWSFLFSVMRKMGFGEKWIRWMKWCISTVSFSVLVNGSSSGFFQSSRGLRQGDPLSPYLFVLVMEAFSSLLRKAVAGGFVSTCKARSRGGEGVNVSHLLFADDTLVFCGASKVQLLHLNWILMWFEAMLGLRINLDKSELIPVGCVNNVEELAAAIGCKVGSLPTSYLGLPLGAQYRSQAVWDGVEERMRKKLARWKSQYISKGGRITLIRSTLANMPIYFMSMLSMPRKVRLRLERIQREFLWGSGAFERKIHLVKWELVCLEKDKGGLGVKSISILNKALLCKWSWRFAMEREAFWNKVIRGKYGEEQGGWSSKEARGETHGVGLWKTLRKEWEVVRSRLVFVVGNGKRINFWKDIWCGDEPLCVSFPSLFALAVSKDAWVKDVWRCNEGGGSWSPLFSRPFNDWELEEVCSFFVALNRKQIQQGVDDRVIWRETNCGKFSVKSLYKSLVSGHPISFPSSAIWKVTVRPRVSFFGWEATWGKALTLDQLQRRGWALANRCYLCQRHEESIDHVLLHCEKVRTLWVLLYSMFGVQWVLPATVKETLLGWNGSFVGKKRKGVWKASPLCLFWTVWKTRNKVAFEEEELSIQRLKASFVYFLWSETKRSIKDGPSTLVDFVGWVASR</sequence>
<dbReference type="AlphaFoldDB" id="A0A438ISG7"/>
<dbReference type="PROSITE" id="PS50878">
    <property type="entry name" value="RT_POL"/>
    <property type="match status" value="1"/>
</dbReference>
<dbReference type="SUPFAM" id="SSF56219">
    <property type="entry name" value="DNase I-like"/>
    <property type="match status" value="1"/>
</dbReference>
<dbReference type="InterPro" id="IPR026960">
    <property type="entry name" value="RVT-Znf"/>
</dbReference>
<dbReference type="InterPro" id="IPR043502">
    <property type="entry name" value="DNA/RNA_pol_sf"/>
</dbReference>
<dbReference type="InterPro" id="IPR036691">
    <property type="entry name" value="Endo/exonu/phosph_ase_sf"/>
</dbReference>
<dbReference type="Pfam" id="PF13966">
    <property type="entry name" value="zf-RVT"/>
    <property type="match status" value="1"/>
</dbReference>
<accession>A0A438ISG7</accession>